<proteinExistence type="predicted"/>
<keyword evidence="2" id="KW-1185">Reference proteome</keyword>
<dbReference type="EMBL" id="CP144752">
    <property type="protein sequence ID" value="WVZ90731.1"/>
    <property type="molecule type" value="Genomic_DNA"/>
</dbReference>
<sequence length="109" mass="12009">MLLLRILHHKLGSGRSLSTPPMILAPKNDPFSFLAIPMAAEIRLGLPSVSVPANACALKKNQYSAQRNTLSMIGSTVPMFATRRLLVVMITLLSSLQHRLRICRRSSNT</sequence>
<reference evidence="1 2" key="1">
    <citation type="submission" date="2024-02" db="EMBL/GenBank/DDBJ databases">
        <title>High-quality chromosome-scale genome assembly of Pensacola bahiagrass (Paspalum notatum Flugge var. saurae).</title>
        <authorList>
            <person name="Vega J.M."/>
            <person name="Podio M."/>
            <person name="Orjuela J."/>
            <person name="Siena L.A."/>
            <person name="Pessino S.C."/>
            <person name="Combes M.C."/>
            <person name="Mariac C."/>
            <person name="Albertini E."/>
            <person name="Pupilli F."/>
            <person name="Ortiz J.P.A."/>
            <person name="Leblanc O."/>
        </authorList>
    </citation>
    <scope>NUCLEOTIDE SEQUENCE [LARGE SCALE GENOMIC DNA]</scope>
    <source>
        <strain evidence="1">R1</strain>
        <tissue evidence="1">Leaf</tissue>
    </source>
</reference>
<evidence type="ECO:0000313" key="1">
    <source>
        <dbReference type="EMBL" id="WVZ90731.1"/>
    </source>
</evidence>
<organism evidence="1 2">
    <name type="scientific">Paspalum notatum var. saurae</name>
    <dbReference type="NCBI Taxonomy" id="547442"/>
    <lineage>
        <taxon>Eukaryota</taxon>
        <taxon>Viridiplantae</taxon>
        <taxon>Streptophyta</taxon>
        <taxon>Embryophyta</taxon>
        <taxon>Tracheophyta</taxon>
        <taxon>Spermatophyta</taxon>
        <taxon>Magnoliopsida</taxon>
        <taxon>Liliopsida</taxon>
        <taxon>Poales</taxon>
        <taxon>Poaceae</taxon>
        <taxon>PACMAD clade</taxon>
        <taxon>Panicoideae</taxon>
        <taxon>Andropogonodae</taxon>
        <taxon>Paspaleae</taxon>
        <taxon>Paspalinae</taxon>
        <taxon>Paspalum</taxon>
    </lineage>
</organism>
<protein>
    <submittedName>
        <fullName evidence="1">Uncharacterized protein</fullName>
    </submittedName>
</protein>
<gene>
    <name evidence="1" type="ORF">U9M48_037005</name>
</gene>
<dbReference type="AlphaFoldDB" id="A0AAQ3XAM3"/>
<name>A0AAQ3XAM3_PASNO</name>
<accession>A0AAQ3XAM3</accession>
<evidence type="ECO:0000313" key="2">
    <source>
        <dbReference type="Proteomes" id="UP001341281"/>
    </source>
</evidence>
<dbReference type="Proteomes" id="UP001341281">
    <property type="component" value="Chromosome 08"/>
</dbReference>